<dbReference type="Pfam" id="PF12796">
    <property type="entry name" value="Ank_2"/>
    <property type="match status" value="1"/>
</dbReference>
<dbReference type="PANTHER" id="PTHR24198:SF165">
    <property type="entry name" value="ANKYRIN REPEAT-CONTAINING PROTEIN-RELATED"/>
    <property type="match status" value="1"/>
</dbReference>
<feature type="repeat" description="ANK" evidence="3">
    <location>
        <begin position="113"/>
        <end position="145"/>
    </location>
</feature>
<dbReference type="InterPro" id="IPR002110">
    <property type="entry name" value="Ankyrin_rpt"/>
</dbReference>
<dbReference type="AlphaFoldDB" id="A0A0V0QFK1"/>
<name>A0A0V0QFK1_PSEPJ</name>
<dbReference type="InterPro" id="IPR036770">
    <property type="entry name" value="Ankyrin_rpt-contain_sf"/>
</dbReference>
<dbReference type="OMA" id="NGHEECA"/>
<accession>A0A0V0QFK1</accession>
<dbReference type="PRINTS" id="PR01415">
    <property type="entry name" value="ANKYRIN"/>
</dbReference>
<evidence type="ECO:0000313" key="5">
    <source>
        <dbReference type="Proteomes" id="UP000054937"/>
    </source>
</evidence>
<dbReference type="SUPFAM" id="SSF48403">
    <property type="entry name" value="Ankyrin repeat"/>
    <property type="match status" value="1"/>
</dbReference>
<dbReference type="Pfam" id="PF00023">
    <property type="entry name" value="Ank"/>
    <property type="match status" value="1"/>
</dbReference>
<feature type="repeat" description="ANK" evidence="3">
    <location>
        <begin position="44"/>
        <end position="76"/>
    </location>
</feature>
<reference evidence="4 5" key="1">
    <citation type="journal article" date="2015" name="Sci. Rep.">
        <title>Genome of the facultative scuticociliatosis pathogen Pseudocohnilembus persalinus provides insight into its virulence through horizontal gene transfer.</title>
        <authorList>
            <person name="Xiong J."/>
            <person name="Wang G."/>
            <person name="Cheng J."/>
            <person name="Tian M."/>
            <person name="Pan X."/>
            <person name="Warren A."/>
            <person name="Jiang C."/>
            <person name="Yuan D."/>
            <person name="Miao W."/>
        </authorList>
    </citation>
    <scope>NUCLEOTIDE SEQUENCE [LARGE SCALE GENOMIC DNA]</scope>
    <source>
        <strain evidence="4">36N120E</strain>
    </source>
</reference>
<keyword evidence="5" id="KW-1185">Reference proteome</keyword>
<keyword evidence="2 3" id="KW-0040">ANK repeat</keyword>
<dbReference type="EMBL" id="LDAU01000180">
    <property type="protein sequence ID" value="KRX00971.1"/>
    <property type="molecule type" value="Genomic_DNA"/>
</dbReference>
<dbReference type="InParanoid" id="A0A0V0QFK1"/>
<sequence>MNRVTLPQNKGNSLLFHACAHVNYKDIQALLEDQEADVNARNINGATPLHYGVQVNNANVCQILLEFQANPNIQDYHDVGEKTPLHYAVEKNQFKVAQILLEYGADPNIKDKRGMTSLHYAARYGFKELVQLLLNAGSDVNVRDDNGFNPSFWAEMNKHQDILTILPPPKSIAPEDYTEFKMQLREIHKINVKLPKKKKKKKKK</sequence>
<comment type="caution">
    <text evidence="4">The sequence shown here is derived from an EMBL/GenBank/DDBJ whole genome shotgun (WGS) entry which is preliminary data.</text>
</comment>
<feature type="repeat" description="ANK" evidence="3">
    <location>
        <begin position="80"/>
        <end position="112"/>
    </location>
</feature>
<dbReference type="PROSITE" id="PS50088">
    <property type="entry name" value="ANK_REPEAT"/>
    <property type="match status" value="3"/>
</dbReference>
<evidence type="ECO:0000256" key="2">
    <source>
        <dbReference type="ARBA" id="ARBA00023043"/>
    </source>
</evidence>
<dbReference type="Gene3D" id="1.25.40.20">
    <property type="entry name" value="Ankyrin repeat-containing domain"/>
    <property type="match status" value="2"/>
</dbReference>
<organism evidence="4 5">
    <name type="scientific">Pseudocohnilembus persalinus</name>
    <name type="common">Ciliate</name>
    <dbReference type="NCBI Taxonomy" id="266149"/>
    <lineage>
        <taxon>Eukaryota</taxon>
        <taxon>Sar</taxon>
        <taxon>Alveolata</taxon>
        <taxon>Ciliophora</taxon>
        <taxon>Intramacronucleata</taxon>
        <taxon>Oligohymenophorea</taxon>
        <taxon>Scuticociliatia</taxon>
        <taxon>Philasterida</taxon>
        <taxon>Pseudocohnilembidae</taxon>
        <taxon>Pseudocohnilembus</taxon>
    </lineage>
</organism>
<proteinExistence type="predicted"/>
<dbReference type="OrthoDB" id="307232at2759"/>
<dbReference type="Proteomes" id="UP000054937">
    <property type="component" value="Unassembled WGS sequence"/>
</dbReference>
<dbReference type="SMART" id="SM00248">
    <property type="entry name" value="ANK"/>
    <property type="match status" value="4"/>
</dbReference>
<dbReference type="PROSITE" id="PS50297">
    <property type="entry name" value="ANK_REP_REGION"/>
    <property type="match status" value="3"/>
</dbReference>
<gene>
    <name evidence="4" type="ORF">PPERSA_09577</name>
</gene>
<dbReference type="PANTHER" id="PTHR24198">
    <property type="entry name" value="ANKYRIN REPEAT AND PROTEIN KINASE DOMAIN-CONTAINING PROTEIN"/>
    <property type="match status" value="1"/>
</dbReference>
<keyword evidence="1" id="KW-0677">Repeat</keyword>
<evidence type="ECO:0000313" key="4">
    <source>
        <dbReference type="EMBL" id="KRX00971.1"/>
    </source>
</evidence>
<evidence type="ECO:0000256" key="1">
    <source>
        <dbReference type="ARBA" id="ARBA00022737"/>
    </source>
</evidence>
<protein>
    <submittedName>
        <fullName evidence="4">Ankyrin repeat-containing domain</fullName>
    </submittedName>
</protein>
<evidence type="ECO:0000256" key="3">
    <source>
        <dbReference type="PROSITE-ProRule" id="PRU00023"/>
    </source>
</evidence>